<proteinExistence type="predicted"/>
<comment type="caution">
    <text evidence="1">The sequence shown here is derived from an EMBL/GenBank/DDBJ whole genome shotgun (WGS) entry which is preliminary data.</text>
</comment>
<gene>
    <name evidence="1" type="ORF">HNQ82_000005</name>
</gene>
<evidence type="ECO:0000313" key="2">
    <source>
        <dbReference type="Proteomes" id="UP000523528"/>
    </source>
</evidence>
<dbReference type="Gene3D" id="3.30.70.2940">
    <property type="match status" value="1"/>
</dbReference>
<evidence type="ECO:0000313" key="1">
    <source>
        <dbReference type="EMBL" id="MBB6175195.1"/>
    </source>
</evidence>
<sequence>MRLSLQPIDTFFFKTHHVTEAGEHTVMESMFPPRPSTVYGALRAAYIHAHTSFDEFAQGTNEQVRLWMGTPESYGEFRLQYCTLYRNEPFLPLPLDYQLIEEDGKLSAHSLQLSKDHKLSSISNPWRLIATKRAKTKDAKHHCVSMTHWKQALLDGREMTDIISLSSIVIPEEKVGIQLNTYARTTEKGQLYRATHYRFHDGWELAAYVENAPDFSNVSFARIGGENRPWVVQQQNDSFSLWNEKEKEKIASRIRQTKKAKIVFLSPAIFAGGARPRQFDGEYVTLPNGLKVKWLAGAIGRPELYGGWDIVRHRPKERMPMIPAGSVIYVEIDSEEHIPRLMELANGMHFTDENAHEGFGFAMITSANESKEEL</sequence>
<dbReference type="AlphaFoldDB" id="A0A7W9YN20"/>
<dbReference type="Pfam" id="PF09700">
    <property type="entry name" value="Cas_Cmr3"/>
    <property type="match status" value="1"/>
</dbReference>
<dbReference type="InterPro" id="IPR019117">
    <property type="entry name" value="CRISPR-assoc_protein_Cmr3"/>
</dbReference>
<dbReference type="Proteomes" id="UP000523528">
    <property type="component" value="Unassembled WGS sequence"/>
</dbReference>
<name>A0A7W9YN20_9BACL</name>
<reference evidence="1 2" key="1">
    <citation type="submission" date="2020-08" db="EMBL/GenBank/DDBJ databases">
        <title>Genomic Encyclopedia of Type Strains, Phase IV (KMG-IV): sequencing the most valuable type-strain genomes for metagenomic binning, comparative biology and taxonomic classification.</title>
        <authorList>
            <person name="Goeker M."/>
        </authorList>
    </citation>
    <scope>NUCLEOTIDE SEQUENCE [LARGE SCALE GENOMIC DNA]</scope>
    <source>
        <strain evidence="1 2">DSM 23211</strain>
    </source>
</reference>
<organism evidence="1 2">
    <name type="scientific">Anoxybacillus tengchongensis</name>
    <dbReference type="NCBI Taxonomy" id="576944"/>
    <lineage>
        <taxon>Bacteria</taxon>
        <taxon>Bacillati</taxon>
        <taxon>Bacillota</taxon>
        <taxon>Bacilli</taxon>
        <taxon>Bacillales</taxon>
        <taxon>Anoxybacillaceae</taxon>
        <taxon>Anoxybacillus</taxon>
    </lineage>
</organism>
<dbReference type="EMBL" id="JACHES010000001">
    <property type="protein sequence ID" value="MBB6175195.1"/>
    <property type="molecule type" value="Genomic_DNA"/>
</dbReference>
<dbReference type="NCBIfam" id="TIGR01888">
    <property type="entry name" value="cas_cmr3"/>
    <property type="match status" value="1"/>
</dbReference>
<dbReference type="Gene3D" id="2.60.40.4350">
    <property type="match status" value="1"/>
</dbReference>
<protein>
    <submittedName>
        <fullName evidence="1">CRISPR-associated protein Cmr3</fullName>
    </submittedName>
</protein>
<dbReference type="RefSeq" id="WP_343053331.1">
    <property type="nucleotide sequence ID" value="NZ_JACHES010000001.1"/>
</dbReference>
<keyword evidence="2" id="KW-1185">Reference proteome</keyword>
<dbReference type="InterPro" id="IPR010165">
    <property type="entry name" value="CRISPR-Cmr3_IIIB"/>
</dbReference>
<accession>A0A7W9YN20</accession>